<evidence type="ECO:0000313" key="3">
    <source>
        <dbReference type="Proteomes" id="UP000092154"/>
    </source>
</evidence>
<evidence type="ECO:0000313" key="2">
    <source>
        <dbReference type="EMBL" id="OAX37648.1"/>
    </source>
</evidence>
<reference evidence="2 3" key="1">
    <citation type="submission" date="2016-06" db="EMBL/GenBank/DDBJ databases">
        <title>Comparative genomics of the ectomycorrhizal sister species Rhizopogon vinicolor and Rhizopogon vesiculosus (Basidiomycota: Boletales) reveals a divergence of the mating type B locus.</title>
        <authorList>
            <consortium name="DOE Joint Genome Institute"/>
            <person name="Mujic A.B."/>
            <person name="Kuo A."/>
            <person name="Tritt A."/>
            <person name="Lipzen A."/>
            <person name="Chen C."/>
            <person name="Johnson J."/>
            <person name="Sharma A."/>
            <person name="Barry K."/>
            <person name="Grigoriev I.V."/>
            <person name="Spatafora J.W."/>
        </authorList>
    </citation>
    <scope>NUCLEOTIDE SEQUENCE [LARGE SCALE GENOMIC DNA]</scope>
    <source>
        <strain evidence="2 3">AM-OR11-026</strain>
    </source>
</reference>
<proteinExistence type="predicted"/>
<sequence length="50" mass="5242">MGRAGNAPGNSDILSSSSSSSSGRLDNDFPTEVPRPLDETCDSSSTFMYP</sequence>
<gene>
    <name evidence="2" type="ORF">K503DRAFT_771308</name>
</gene>
<organism evidence="2 3">
    <name type="scientific">Rhizopogon vinicolor AM-OR11-026</name>
    <dbReference type="NCBI Taxonomy" id="1314800"/>
    <lineage>
        <taxon>Eukaryota</taxon>
        <taxon>Fungi</taxon>
        <taxon>Dikarya</taxon>
        <taxon>Basidiomycota</taxon>
        <taxon>Agaricomycotina</taxon>
        <taxon>Agaricomycetes</taxon>
        <taxon>Agaricomycetidae</taxon>
        <taxon>Boletales</taxon>
        <taxon>Suillineae</taxon>
        <taxon>Rhizopogonaceae</taxon>
        <taxon>Rhizopogon</taxon>
    </lineage>
</organism>
<dbReference type="Proteomes" id="UP000092154">
    <property type="component" value="Unassembled WGS sequence"/>
</dbReference>
<feature type="non-terminal residue" evidence="2">
    <location>
        <position position="50"/>
    </location>
</feature>
<evidence type="ECO:0000256" key="1">
    <source>
        <dbReference type="SAM" id="MobiDB-lite"/>
    </source>
</evidence>
<dbReference type="AlphaFoldDB" id="A0A1B7MYF6"/>
<feature type="region of interest" description="Disordered" evidence="1">
    <location>
        <begin position="1"/>
        <end position="50"/>
    </location>
</feature>
<accession>A0A1B7MYF6</accession>
<dbReference type="InParanoid" id="A0A1B7MYF6"/>
<keyword evidence="3" id="KW-1185">Reference proteome</keyword>
<name>A0A1B7MYF6_9AGAM</name>
<dbReference type="EMBL" id="KV448340">
    <property type="protein sequence ID" value="OAX37648.1"/>
    <property type="molecule type" value="Genomic_DNA"/>
</dbReference>
<protein>
    <submittedName>
        <fullName evidence="2">Uncharacterized protein</fullName>
    </submittedName>
</protein>